<dbReference type="Proteomes" id="UP000824074">
    <property type="component" value="Unassembled WGS sequence"/>
</dbReference>
<reference evidence="1" key="1">
    <citation type="submission" date="2020-10" db="EMBL/GenBank/DDBJ databases">
        <authorList>
            <person name="Gilroy R."/>
        </authorList>
    </citation>
    <scope>NUCLEOTIDE SEQUENCE</scope>
    <source>
        <strain evidence="1">CHK193-30670</strain>
    </source>
</reference>
<dbReference type="EMBL" id="DVMT01000024">
    <property type="protein sequence ID" value="HIU40117.1"/>
    <property type="molecule type" value="Genomic_DNA"/>
</dbReference>
<sequence>MEKQRKIKVLSVVALIVAVLGLTVAFAALSQTLTINGTANVDAASWDIHFETISSNKNGDATINDFPHIAGTSITRINVTLTKPNDGVEFRTRIVNDGTVDAKIDSVEISPLCEIGSPVESCDWNNDGQVTEEDVQKVNDNLFFSIAYDGGISLKKNDTLNAGETKQINISVAYYKVTNSEDGIIIEEATELPARDLQFNNLSVTINYVQA</sequence>
<organism evidence="1 2">
    <name type="scientific">Candidatus Aphodocola excrementigallinarum</name>
    <dbReference type="NCBI Taxonomy" id="2840670"/>
    <lineage>
        <taxon>Bacteria</taxon>
        <taxon>Bacillati</taxon>
        <taxon>Bacillota</taxon>
        <taxon>Bacilli</taxon>
        <taxon>Candidatus Aphodocola</taxon>
    </lineage>
</organism>
<gene>
    <name evidence="1" type="ORF">IAB68_02300</name>
</gene>
<name>A0A9D1IQ19_9FIRM</name>
<accession>A0A9D1IQ19</accession>
<comment type="caution">
    <text evidence="1">The sequence shown here is derived from an EMBL/GenBank/DDBJ whole genome shotgun (WGS) entry which is preliminary data.</text>
</comment>
<protein>
    <submittedName>
        <fullName evidence="1">Uncharacterized protein</fullName>
    </submittedName>
</protein>
<evidence type="ECO:0000313" key="2">
    <source>
        <dbReference type="Proteomes" id="UP000824074"/>
    </source>
</evidence>
<reference evidence="1" key="2">
    <citation type="journal article" date="2021" name="PeerJ">
        <title>Extensive microbial diversity within the chicken gut microbiome revealed by metagenomics and culture.</title>
        <authorList>
            <person name="Gilroy R."/>
            <person name="Ravi A."/>
            <person name="Getino M."/>
            <person name="Pursley I."/>
            <person name="Horton D.L."/>
            <person name="Alikhan N.F."/>
            <person name="Baker D."/>
            <person name="Gharbi K."/>
            <person name="Hall N."/>
            <person name="Watson M."/>
            <person name="Adriaenssens E.M."/>
            <person name="Foster-Nyarko E."/>
            <person name="Jarju S."/>
            <person name="Secka A."/>
            <person name="Antonio M."/>
            <person name="Oren A."/>
            <person name="Chaudhuri R.R."/>
            <person name="La Ragione R."/>
            <person name="Hildebrand F."/>
            <person name="Pallen M.J."/>
        </authorList>
    </citation>
    <scope>NUCLEOTIDE SEQUENCE</scope>
    <source>
        <strain evidence="1">CHK193-30670</strain>
    </source>
</reference>
<dbReference type="AlphaFoldDB" id="A0A9D1IQ19"/>
<evidence type="ECO:0000313" key="1">
    <source>
        <dbReference type="EMBL" id="HIU40117.1"/>
    </source>
</evidence>
<proteinExistence type="predicted"/>